<protein>
    <submittedName>
        <fullName evidence="1">IncP-type DNA transfer primase TraC</fullName>
    </submittedName>
</protein>
<proteinExistence type="predicted"/>
<name>A0ABQ0JHI3_9VIBR</name>
<accession>A0ABQ0JHI3</accession>
<reference evidence="2" key="2">
    <citation type="submission" date="2014-09" db="EMBL/GenBank/DDBJ databases">
        <authorList>
            <consortium name="NBRP consortium"/>
            <person name="Sawabe T."/>
            <person name="Meirelles P."/>
            <person name="Nakanishi M."/>
            <person name="Sayaka M."/>
            <person name="Hattori M."/>
            <person name="Ohkuma M."/>
        </authorList>
    </citation>
    <scope>NUCLEOTIDE SEQUENCE [LARGE SCALE GENOMIC DNA]</scope>
    <source>
        <strain evidence="2">JCM 19239</strain>
    </source>
</reference>
<gene>
    <name evidence="1" type="ORF">JCM19239_1491</name>
</gene>
<comment type="caution">
    <text evidence="1">The sequence shown here is derived from an EMBL/GenBank/DDBJ whole genome shotgun (WGS) entry which is preliminary data.</text>
</comment>
<evidence type="ECO:0000313" key="2">
    <source>
        <dbReference type="Proteomes" id="UP000029223"/>
    </source>
</evidence>
<dbReference type="Proteomes" id="UP000029223">
    <property type="component" value="Unassembled WGS sequence"/>
</dbReference>
<reference evidence="2" key="1">
    <citation type="submission" date="2014-09" db="EMBL/GenBank/DDBJ databases">
        <title>Vibrio variabilis JCM 19239. (C206) whole genome shotgun sequence.</title>
        <authorList>
            <person name="Sawabe T."/>
            <person name="Meirelles P."/>
            <person name="Nakanishi M."/>
            <person name="Sayaka M."/>
            <person name="Hattori M."/>
            <person name="Ohkuma M."/>
        </authorList>
    </citation>
    <scope>NUCLEOTIDE SEQUENCE [LARGE SCALE GENOMIC DNA]</scope>
    <source>
        <strain evidence="2">JCM 19239</strain>
    </source>
</reference>
<sequence>MRKRFPDKPILIFGDDDRHLEITQGINAGRTKALEAAEAVGGQAVFPTFSNDAYYPAHLEPITPESYRNHVQATKGAMDSTHLLTKSSFEP</sequence>
<dbReference type="EMBL" id="BBMS01000033">
    <property type="protein sequence ID" value="GAL27770.1"/>
    <property type="molecule type" value="Genomic_DNA"/>
</dbReference>
<organism evidence="1 2">
    <name type="scientific">Vibrio variabilis</name>
    <dbReference type="NCBI Taxonomy" id="990271"/>
    <lineage>
        <taxon>Bacteria</taxon>
        <taxon>Pseudomonadati</taxon>
        <taxon>Pseudomonadota</taxon>
        <taxon>Gammaproteobacteria</taxon>
        <taxon>Vibrionales</taxon>
        <taxon>Vibrionaceae</taxon>
        <taxon>Vibrio</taxon>
    </lineage>
</organism>
<evidence type="ECO:0000313" key="1">
    <source>
        <dbReference type="EMBL" id="GAL27770.1"/>
    </source>
</evidence>
<keyword evidence="2" id="KW-1185">Reference proteome</keyword>